<evidence type="ECO:0000256" key="1">
    <source>
        <dbReference type="SAM" id="Phobius"/>
    </source>
</evidence>
<dbReference type="OrthoDB" id="8240425at2"/>
<dbReference type="AlphaFoldDB" id="A0A1B6VXM3"/>
<name>A0A1B6VXM3_9NEIS</name>
<accession>A0A1B6VXM3</accession>
<comment type="caution">
    <text evidence="2">The sequence shown here is derived from an EMBL/GenBank/DDBJ whole genome shotgun (WGS) entry which is preliminary data.</text>
</comment>
<protein>
    <submittedName>
        <fullName evidence="2">Uncharacterized protein</fullName>
    </submittedName>
</protein>
<keyword evidence="1" id="KW-0472">Membrane</keyword>
<proteinExistence type="predicted"/>
<dbReference type="RefSeq" id="WP_064090264.1">
    <property type="nucleotide sequence ID" value="NZ_LXSQ01000021.1"/>
</dbReference>
<gene>
    <name evidence="2" type="ORF">A7Q00_09230</name>
</gene>
<keyword evidence="3" id="KW-1185">Reference proteome</keyword>
<reference evidence="3" key="1">
    <citation type="submission" date="2016-05" db="EMBL/GenBank/DDBJ databases">
        <title>Draft genome of Corynebacterium afermentans subsp. afermentans LCDC 88199T.</title>
        <authorList>
            <person name="Bernier A.-M."/>
            <person name="Bernard K."/>
        </authorList>
    </citation>
    <scope>NUCLEOTIDE SEQUENCE [LARGE SCALE GENOMIC DNA]</scope>
    <source>
        <strain evidence="3">NML130454</strain>
    </source>
</reference>
<evidence type="ECO:0000313" key="3">
    <source>
        <dbReference type="Proteomes" id="UP000077726"/>
    </source>
</evidence>
<dbReference type="Proteomes" id="UP000077726">
    <property type="component" value="Unassembled WGS sequence"/>
</dbReference>
<organism evidence="2 3">
    <name type="scientific">Eikenella halliae</name>
    <dbReference type="NCBI Taxonomy" id="1795832"/>
    <lineage>
        <taxon>Bacteria</taxon>
        <taxon>Pseudomonadati</taxon>
        <taxon>Pseudomonadota</taxon>
        <taxon>Betaproteobacteria</taxon>
        <taxon>Neisseriales</taxon>
        <taxon>Neisseriaceae</taxon>
        <taxon>Eikenella</taxon>
    </lineage>
</organism>
<dbReference type="STRING" id="1795832.A7Q00_09230"/>
<sequence length="90" mass="10702">MTYIMQFFPFIIAVAVFWYAYTYPVRKAKRSLPTLPQYLQSHPECKTDTGIKCRVCGSKSIKNWGIRNQNDQCRMFICNHCDAHLYRSDW</sequence>
<feature type="transmembrane region" description="Helical" evidence="1">
    <location>
        <begin position="6"/>
        <end position="23"/>
    </location>
</feature>
<dbReference type="EMBL" id="LXSQ01000021">
    <property type="protein sequence ID" value="OAM40461.1"/>
    <property type="molecule type" value="Genomic_DNA"/>
</dbReference>
<keyword evidence="1" id="KW-0812">Transmembrane</keyword>
<evidence type="ECO:0000313" key="2">
    <source>
        <dbReference type="EMBL" id="OAM40461.1"/>
    </source>
</evidence>
<keyword evidence="1" id="KW-1133">Transmembrane helix</keyword>